<gene>
    <name evidence="2" type="ORF">MBESOW_P3738</name>
</gene>
<name>A0A401J797_SPHXE</name>
<evidence type="ECO:0000259" key="1">
    <source>
        <dbReference type="Pfam" id="PF13701"/>
    </source>
</evidence>
<protein>
    <recommendedName>
        <fullName evidence="1">Transposase DDE domain-containing protein</fullName>
    </recommendedName>
</protein>
<dbReference type="AlphaFoldDB" id="A0A401J797"/>
<dbReference type="Pfam" id="PF13701">
    <property type="entry name" value="DDE_Tnp_1_4"/>
    <property type="match status" value="1"/>
</dbReference>
<sequence length="148" mass="16049">MPTECTAKSFEFARVEARAVVAAFDGGAVTSDAGSLLLGATERAIRLVDRFAGCSTVHRRSELIEHEVRTLVSQRIFGIALGYEDLNDHDALRQDPVMATLVGKLEAGRRDCAPLAGKSTLNRWSCRGLSRPATTNSAMTPRRSRVCS</sequence>
<proteinExistence type="predicted"/>
<dbReference type="InterPro" id="IPR025668">
    <property type="entry name" value="Tnp_DDE_dom"/>
</dbReference>
<comment type="caution">
    <text evidence="2">The sequence shown here is derived from an EMBL/GenBank/DDBJ whole genome shotgun (WGS) entry which is preliminary data.</text>
</comment>
<organism evidence="2 3">
    <name type="scientific">Sphingobium xenophagum</name>
    <dbReference type="NCBI Taxonomy" id="121428"/>
    <lineage>
        <taxon>Bacteria</taxon>
        <taxon>Pseudomonadati</taxon>
        <taxon>Pseudomonadota</taxon>
        <taxon>Alphaproteobacteria</taxon>
        <taxon>Sphingomonadales</taxon>
        <taxon>Sphingomonadaceae</taxon>
        <taxon>Sphingobium</taxon>
    </lineage>
</organism>
<dbReference type="Proteomes" id="UP000290975">
    <property type="component" value="Unassembled WGS sequence"/>
</dbReference>
<evidence type="ECO:0000313" key="2">
    <source>
        <dbReference type="EMBL" id="GBH32507.1"/>
    </source>
</evidence>
<dbReference type="EMBL" id="BBQY01000039">
    <property type="protein sequence ID" value="GBH32507.1"/>
    <property type="molecule type" value="Genomic_DNA"/>
</dbReference>
<keyword evidence="3" id="KW-1185">Reference proteome</keyword>
<dbReference type="RefSeq" id="WP_130754450.1">
    <property type="nucleotide sequence ID" value="NZ_BBQY01000039.1"/>
</dbReference>
<accession>A0A401J797</accession>
<reference evidence="2 3" key="1">
    <citation type="submission" date="2014-12" db="EMBL/GenBank/DDBJ databases">
        <title>Whole genome sequencing of Sphingobium xenophagum OW59.</title>
        <authorList>
            <person name="Ohta Y."/>
            <person name="Nishi S."/>
            <person name="Hatada Y."/>
        </authorList>
    </citation>
    <scope>NUCLEOTIDE SEQUENCE [LARGE SCALE GENOMIC DNA]</scope>
    <source>
        <strain evidence="2 3">OW59</strain>
    </source>
</reference>
<evidence type="ECO:0000313" key="3">
    <source>
        <dbReference type="Proteomes" id="UP000290975"/>
    </source>
</evidence>
<feature type="domain" description="Transposase DDE" evidence="1">
    <location>
        <begin position="13"/>
        <end position="126"/>
    </location>
</feature>